<dbReference type="Proteomes" id="UP000507954">
    <property type="component" value="Unassembled WGS sequence"/>
</dbReference>
<evidence type="ECO:0000256" key="3">
    <source>
        <dbReference type="ARBA" id="ARBA00022763"/>
    </source>
</evidence>
<dbReference type="Gene3D" id="3.90.1680.10">
    <property type="entry name" value="SOS response associated peptidase-like"/>
    <property type="match status" value="1"/>
</dbReference>
<feature type="region of interest" description="Disordered" evidence="9">
    <location>
        <begin position="240"/>
        <end position="276"/>
    </location>
</feature>
<dbReference type="GO" id="GO:0008233">
    <property type="term" value="F:peptidase activity"/>
    <property type="evidence" value="ECO:0007669"/>
    <property type="project" value="UniProtKB-KW"/>
</dbReference>
<sequence>MESKFTSVVDPYYAKCHTDVMCGRFALTATPEELLELFGLLEAEGFPARFNIAPTQPIVVVVASERAEPGSNLPERKTLLVRWGFTPGWVKDPRKFPLLINARAETAIEKAAFRAAMRHRRVLVPASGFYEWQRPAKGSRDAAQAFWVRPRKGGIVALAGLMETWSSADGSEVDTAAILTAGANRVVSHIHDRMPVVIQPEDFSSWLDCKSQEPRDVADLMVPAAEDYFEAIPISEKVNKVTNTGPDLQDEVTPAAPIPKKRRADDRDDGGQMSLF</sequence>
<dbReference type="GO" id="GO:0016829">
    <property type="term" value="F:lyase activity"/>
    <property type="evidence" value="ECO:0007669"/>
    <property type="project" value="UniProtKB-KW"/>
</dbReference>
<keyword evidence="5" id="KW-0190">Covalent protein-DNA linkage</keyword>
<dbReference type="PANTHER" id="PTHR13604:SF0">
    <property type="entry name" value="ABASIC SITE PROCESSING PROTEIN HMCES"/>
    <property type="match status" value="1"/>
</dbReference>
<evidence type="ECO:0000256" key="5">
    <source>
        <dbReference type="ARBA" id="ARBA00023124"/>
    </source>
</evidence>
<evidence type="ECO:0000313" key="10">
    <source>
        <dbReference type="EMBL" id="VTZ65674.1"/>
    </source>
</evidence>
<keyword evidence="3" id="KW-0227">DNA damage</keyword>
<dbReference type="RefSeq" id="WP_018208744.1">
    <property type="nucleotide sequence ID" value="NZ_CABFNB010000161.1"/>
</dbReference>
<protein>
    <recommendedName>
        <fullName evidence="8">Abasic site processing protein</fullName>
        <ecNumber evidence="8">3.4.-.-</ecNumber>
    </recommendedName>
</protein>
<keyword evidence="6" id="KW-0238">DNA-binding</keyword>
<dbReference type="SUPFAM" id="SSF143081">
    <property type="entry name" value="BB1717-like"/>
    <property type="match status" value="1"/>
</dbReference>
<keyword evidence="4 8" id="KW-0378">Hydrolase</keyword>
<comment type="similarity">
    <text evidence="1 8">Belongs to the SOS response-associated peptidase family.</text>
</comment>
<dbReference type="EC" id="3.4.-.-" evidence="8"/>
<dbReference type="InterPro" id="IPR036590">
    <property type="entry name" value="SRAP-like"/>
</dbReference>
<dbReference type="PANTHER" id="PTHR13604">
    <property type="entry name" value="DC12-RELATED"/>
    <property type="match status" value="1"/>
</dbReference>
<gene>
    <name evidence="10" type="ORF">EMEDMD4_90166</name>
</gene>
<dbReference type="GO" id="GO:0006508">
    <property type="term" value="P:proteolysis"/>
    <property type="evidence" value="ECO:0007669"/>
    <property type="project" value="UniProtKB-KW"/>
</dbReference>
<dbReference type="InterPro" id="IPR003738">
    <property type="entry name" value="SRAP"/>
</dbReference>
<evidence type="ECO:0000256" key="1">
    <source>
        <dbReference type="ARBA" id="ARBA00008136"/>
    </source>
</evidence>
<evidence type="ECO:0000256" key="7">
    <source>
        <dbReference type="ARBA" id="ARBA00023239"/>
    </source>
</evidence>
<evidence type="ECO:0000256" key="8">
    <source>
        <dbReference type="RuleBase" id="RU364100"/>
    </source>
</evidence>
<dbReference type="GO" id="GO:0003697">
    <property type="term" value="F:single-stranded DNA binding"/>
    <property type="evidence" value="ECO:0007669"/>
    <property type="project" value="InterPro"/>
</dbReference>
<name>A0A508XBE5_9HYPH</name>
<evidence type="ECO:0000256" key="6">
    <source>
        <dbReference type="ARBA" id="ARBA00023125"/>
    </source>
</evidence>
<dbReference type="AlphaFoldDB" id="A0A508XBE5"/>
<keyword evidence="2 8" id="KW-0645">Protease</keyword>
<dbReference type="EMBL" id="CABFNB010000161">
    <property type="protein sequence ID" value="VTZ65674.1"/>
    <property type="molecule type" value="Genomic_DNA"/>
</dbReference>
<keyword evidence="7" id="KW-0456">Lyase</keyword>
<dbReference type="Pfam" id="PF02586">
    <property type="entry name" value="SRAP"/>
    <property type="match status" value="1"/>
</dbReference>
<organism evidence="10">
    <name type="scientific">Sinorhizobium medicae</name>
    <dbReference type="NCBI Taxonomy" id="110321"/>
    <lineage>
        <taxon>Bacteria</taxon>
        <taxon>Pseudomonadati</taxon>
        <taxon>Pseudomonadota</taxon>
        <taxon>Alphaproteobacteria</taxon>
        <taxon>Hyphomicrobiales</taxon>
        <taxon>Rhizobiaceae</taxon>
        <taxon>Sinorhizobium/Ensifer group</taxon>
        <taxon>Sinorhizobium</taxon>
    </lineage>
</organism>
<evidence type="ECO:0000256" key="2">
    <source>
        <dbReference type="ARBA" id="ARBA00022670"/>
    </source>
</evidence>
<evidence type="ECO:0000256" key="4">
    <source>
        <dbReference type="ARBA" id="ARBA00022801"/>
    </source>
</evidence>
<reference evidence="10" key="1">
    <citation type="submission" date="2019-06" db="EMBL/GenBank/DDBJ databases">
        <authorList>
            <person name="Le Quere A."/>
            <person name="Colella S."/>
        </authorList>
    </citation>
    <scope>NUCLEOTIDE SEQUENCE</scope>
    <source>
        <strain evidence="10">EmedicaeMD41</strain>
    </source>
</reference>
<dbReference type="GO" id="GO:0106300">
    <property type="term" value="P:protein-DNA covalent cross-linking repair"/>
    <property type="evidence" value="ECO:0007669"/>
    <property type="project" value="InterPro"/>
</dbReference>
<proteinExistence type="inferred from homology"/>
<evidence type="ECO:0000256" key="9">
    <source>
        <dbReference type="SAM" id="MobiDB-lite"/>
    </source>
</evidence>
<accession>A0A508XBE5</accession>